<keyword evidence="1" id="KW-1133">Transmembrane helix</keyword>
<dbReference type="AlphaFoldDB" id="X1E5E0"/>
<dbReference type="EMBL" id="BART01034209">
    <property type="protein sequence ID" value="GAH15610.1"/>
    <property type="molecule type" value="Genomic_DNA"/>
</dbReference>
<protein>
    <submittedName>
        <fullName evidence="2">Uncharacterized protein</fullName>
    </submittedName>
</protein>
<accession>X1E5E0</accession>
<evidence type="ECO:0000313" key="2">
    <source>
        <dbReference type="EMBL" id="GAH15610.1"/>
    </source>
</evidence>
<comment type="caution">
    <text evidence="2">The sequence shown here is derived from an EMBL/GenBank/DDBJ whole genome shotgun (WGS) entry which is preliminary data.</text>
</comment>
<sequence length="68" mass="7708">MKNSEMSETERENCAQLIAETKPATKRHRHRLIIASIVAFLAVLGLTIWYWIRPDITCSTSLSPTGHL</sequence>
<organism evidence="2">
    <name type="scientific">marine sediment metagenome</name>
    <dbReference type="NCBI Taxonomy" id="412755"/>
    <lineage>
        <taxon>unclassified sequences</taxon>
        <taxon>metagenomes</taxon>
        <taxon>ecological metagenomes</taxon>
    </lineage>
</organism>
<proteinExistence type="predicted"/>
<gene>
    <name evidence="2" type="ORF">S01H4_58545</name>
</gene>
<keyword evidence="1" id="KW-0812">Transmembrane</keyword>
<reference evidence="2" key="1">
    <citation type="journal article" date="2014" name="Front. Microbiol.">
        <title>High frequency of phylogenetically diverse reductive dehalogenase-homologous genes in deep subseafloor sedimentary metagenomes.</title>
        <authorList>
            <person name="Kawai M."/>
            <person name="Futagami T."/>
            <person name="Toyoda A."/>
            <person name="Takaki Y."/>
            <person name="Nishi S."/>
            <person name="Hori S."/>
            <person name="Arai W."/>
            <person name="Tsubouchi T."/>
            <person name="Morono Y."/>
            <person name="Uchiyama I."/>
            <person name="Ito T."/>
            <person name="Fujiyama A."/>
            <person name="Inagaki F."/>
            <person name="Takami H."/>
        </authorList>
    </citation>
    <scope>NUCLEOTIDE SEQUENCE</scope>
    <source>
        <strain evidence="2">Expedition CK06-06</strain>
    </source>
</reference>
<feature type="transmembrane region" description="Helical" evidence="1">
    <location>
        <begin position="32"/>
        <end position="52"/>
    </location>
</feature>
<name>X1E5E0_9ZZZZ</name>
<evidence type="ECO:0000256" key="1">
    <source>
        <dbReference type="SAM" id="Phobius"/>
    </source>
</evidence>
<feature type="non-terminal residue" evidence="2">
    <location>
        <position position="68"/>
    </location>
</feature>
<keyword evidence="1" id="KW-0472">Membrane</keyword>